<dbReference type="AlphaFoldDB" id="A0A1J0VNB4"/>
<organism evidence="2 3">
    <name type="scientific">Nocardia mangyaensis</name>
    <dbReference type="NCBI Taxonomy" id="2213200"/>
    <lineage>
        <taxon>Bacteria</taxon>
        <taxon>Bacillati</taxon>
        <taxon>Actinomycetota</taxon>
        <taxon>Actinomycetes</taxon>
        <taxon>Mycobacteriales</taxon>
        <taxon>Nocardiaceae</taxon>
        <taxon>Nocardia</taxon>
    </lineage>
</organism>
<keyword evidence="3" id="KW-1185">Reference proteome</keyword>
<protein>
    <submittedName>
        <fullName evidence="2">Uncharacterized protein</fullName>
    </submittedName>
</protein>
<evidence type="ECO:0000256" key="1">
    <source>
        <dbReference type="SAM" id="Phobius"/>
    </source>
</evidence>
<dbReference type="EMBL" id="CP018082">
    <property type="protein sequence ID" value="APE33510.1"/>
    <property type="molecule type" value="Genomic_DNA"/>
</dbReference>
<evidence type="ECO:0000313" key="3">
    <source>
        <dbReference type="Proteomes" id="UP000183810"/>
    </source>
</evidence>
<evidence type="ECO:0000313" key="2">
    <source>
        <dbReference type="EMBL" id="APE33510.1"/>
    </source>
</evidence>
<gene>
    <name evidence="2" type="ORF">BOX37_05475</name>
</gene>
<sequence>MGGLGLFAGLVVGWYLAHAGVGSWVETTWTGQPVATAVVEAAVVAVVVLAVLARGNSRYPVGAIVAVVFGARLDNLLRRIGFMSFEAAAQRPPTSR</sequence>
<feature type="transmembrane region" description="Helical" evidence="1">
    <location>
        <begin position="35"/>
        <end position="53"/>
    </location>
</feature>
<keyword evidence="1" id="KW-1133">Transmembrane helix</keyword>
<dbReference type="KEGG" id="nsl:BOX37_05475"/>
<proteinExistence type="predicted"/>
<reference evidence="2" key="1">
    <citation type="submission" date="2016-11" db="EMBL/GenBank/DDBJ databases">
        <authorList>
            <person name="Jaros S."/>
            <person name="Januszkiewicz K."/>
            <person name="Wedrychowicz H."/>
        </authorList>
    </citation>
    <scope>NUCLEOTIDE SEQUENCE [LARGE SCALE GENOMIC DNA]</scope>
    <source>
        <strain evidence="2">Y48</strain>
    </source>
</reference>
<name>A0A1J0VNB4_9NOCA</name>
<keyword evidence="1" id="KW-0472">Membrane</keyword>
<keyword evidence="1" id="KW-0812">Transmembrane</keyword>
<accession>A0A1J0VNB4</accession>
<dbReference type="Proteomes" id="UP000183810">
    <property type="component" value="Chromosome"/>
</dbReference>